<feature type="signal peptide" evidence="1">
    <location>
        <begin position="1"/>
        <end position="24"/>
    </location>
</feature>
<sequence length="100" mass="11470">MLSLVKLNRFWLHALSMLMRVAHACTYIKGTLPVPPCSPFFSNVLTLRWSPLQHVRRPYFHFCTHTLLLPHSHHSRVEYSLSLSPCSALLFLSNSTTPPL</sequence>
<dbReference type="Proteomes" id="UP001203297">
    <property type="component" value="Unassembled WGS sequence"/>
</dbReference>
<comment type="caution">
    <text evidence="2">The sequence shown here is derived from an EMBL/GenBank/DDBJ whole genome shotgun (WGS) entry which is preliminary data.</text>
</comment>
<keyword evidence="3" id="KW-1185">Reference proteome</keyword>
<reference evidence="2" key="1">
    <citation type="journal article" date="2022" name="New Phytol.">
        <title>Evolutionary transition to the ectomycorrhizal habit in the genomes of a hyperdiverse lineage of mushroom-forming fungi.</title>
        <authorList>
            <person name="Looney B."/>
            <person name="Miyauchi S."/>
            <person name="Morin E."/>
            <person name="Drula E."/>
            <person name="Courty P.E."/>
            <person name="Kohler A."/>
            <person name="Kuo A."/>
            <person name="LaButti K."/>
            <person name="Pangilinan J."/>
            <person name="Lipzen A."/>
            <person name="Riley R."/>
            <person name="Andreopoulos W."/>
            <person name="He G."/>
            <person name="Johnson J."/>
            <person name="Nolan M."/>
            <person name="Tritt A."/>
            <person name="Barry K.W."/>
            <person name="Grigoriev I.V."/>
            <person name="Nagy L.G."/>
            <person name="Hibbett D."/>
            <person name="Henrissat B."/>
            <person name="Matheny P.B."/>
            <person name="Labbe J."/>
            <person name="Martin F.M."/>
        </authorList>
    </citation>
    <scope>NUCLEOTIDE SEQUENCE</scope>
    <source>
        <strain evidence="2">BPL690</strain>
    </source>
</reference>
<gene>
    <name evidence="2" type="ORF">B0F90DRAFT_1729005</name>
</gene>
<keyword evidence="1" id="KW-0732">Signal</keyword>
<feature type="chain" id="PRO_5042199318" description="Secreted protein" evidence="1">
    <location>
        <begin position="25"/>
        <end position="100"/>
    </location>
</feature>
<dbReference type="AlphaFoldDB" id="A0AAD4QLG5"/>
<evidence type="ECO:0000256" key="1">
    <source>
        <dbReference type="SAM" id="SignalP"/>
    </source>
</evidence>
<accession>A0AAD4QLG5</accession>
<evidence type="ECO:0008006" key="4">
    <source>
        <dbReference type="Google" id="ProtNLM"/>
    </source>
</evidence>
<evidence type="ECO:0000313" key="2">
    <source>
        <dbReference type="EMBL" id="KAI0299094.1"/>
    </source>
</evidence>
<protein>
    <recommendedName>
        <fullName evidence="4">Secreted protein</fullName>
    </recommendedName>
</protein>
<dbReference type="EMBL" id="WTXG01000024">
    <property type="protein sequence ID" value="KAI0299094.1"/>
    <property type="molecule type" value="Genomic_DNA"/>
</dbReference>
<evidence type="ECO:0000313" key="3">
    <source>
        <dbReference type="Proteomes" id="UP001203297"/>
    </source>
</evidence>
<name>A0AAD4QLG5_9AGAM</name>
<proteinExistence type="predicted"/>
<organism evidence="2 3">
    <name type="scientific">Multifurca ochricompacta</name>
    <dbReference type="NCBI Taxonomy" id="376703"/>
    <lineage>
        <taxon>Eukaryota</taxon>
        <taxon>Fungi</taxon>
        <taxon>Dikarya</taxon>
        <taxon>Basidiomycota</taxon>
        <taxon>Agaricomycotina</taxon>
        <taxon>Agaricomycetes</taxon>
        <taxon>Russulales</taxon>
        <taxon>Russulaceae</taxon>
        <taxon>Multifurca</taxon>
    </lineage>
</organism>